<protein>
    <recommendedName>
        <fullName evidence="3">Prephenate/arogenate dehydrogenase domain-containing protein</fullName>
    </recommendedName>
</protein>
<accession>A0A382NT40</accession>
<organism evidence="2">
    <name type="scientific">marine metagenome</name>
    <dbReference type="NCBI Taxonomy" id="408172"/>
    <lineage>
        <taxon>unclassified sequences</taxon>
        <taxon>metagenomes</taxon>
        <taxon>ecological metagenomes</taxon>
    </lineage>
</organism>
<feature type="transmembrane region" description="Helical" evidence="1">
    <location>
        <begin position="22"/>
        <end position="41"/>
    </location>
</feature>
<name>A0A382NT40_9ZZZZ</name>
<keyword evidence="1" id="KW-0812">Transmembrane</keyword>
<keyword evidence="1" id="KW-0472">Membrane</keyword>
<feature type="non-terminal residue" evidence="2">
    <location>
        <position position="72"/>
    </location>
</feature>
<sequence>MKDGRRQLTVIQSNSTSSSPVVFKRIAVIGLGLVGGSIALATRRRWPECLVIGVDNKEVLELAMLRHAIDVA</sequence>
<dbReference type="SUPFAM" id="SSF51735">
    <property type="entry name" value="NAD(P)-binding Rossmann-fold domains"/>
    <property type="match status" value="1"/>
</dbReference>
<evidence type="ECO:0000256" key="1">
    <source>
        <dbReference type="SAM" id="Phobius"/>
    </source>
</evidence>
<keyword evidence="1" id="KW-1133">Transmembrane helix</keyword>
<gene>
    <name evidence="2" type="ORF">METZ01_LOCUS317197</name>
</gene>
<dbReference type="InterPro" id="IPR036291">
    <property type="entry name" value="NAD(P)-bd_dom_sf"/>
</dbReference>
<dbReference type="AlphaFoldDB" id="A0A382NT40"/>
<dbReference type="EMBL" id="UINC01102596">
    <property type="protein sequence ID" value="SVC64343.1"/>
    <property type="molecule type" value="Genomic_DNA"/>
</dbReference>
<reference evidence="2" key="1">
    <citation type="submission" date="2018-05" db="EMBL/GenBank/DDBJ databases">
        <authorList>
            <person name="Lanie J.A."/>
            <person name="Ng W.-L."/>
            <person name="Kazmierczak K.M."/>
            <person name="Andrzejewski T.M."/>
            <person name="Davidsen T.M."/>
            <person name="Wayne K.J."/>
            <person name="Tettelin H."/>
            <person name="Glass J.I."/>
            <person name="Rusch D."/>
            <person name="Podicherti R."/>
            <person name="Tsui H.-C.T."/>
            <person name="Winkler M.E."/>
        </authorList>
    </citation>
    <scope>NUCLEOTIDE SEQUENCE</scope>
</reference>
<proteinExistence type="predicted"/>
<evidence type="ECO:0008006" key="3">
    <source>
        <dbReference type="Google" id="ProtNLM"/>
    </source>
</evidence>
<evidence type="ECO:0000313" key="2">
    <source>
        <dbReference type="EMBL" id="SVC64343.1"/>
    </source>
</evidence>
<dbReference type="Gene3D" id="3.40.50.720">
    <property type="entry name" value="NAD(P)-binding Rossmann-like Domain"/>
    <property type="match status" value="1"/>
</dbReference>